<proteinExistence type="predicted"/>
<dbReference type="SUPFAM" id="SSF53756">
    <property type="entry name" value="UDP-Glycosyltransferase/glycogen phosphorylase"/>
    <property type="match status" value="1"/>
</dbReference>
<dbReference type="Proteomes" id="UP000183529">
    <property type="component" value="Unassembled WGS sequence"/>
</dbReference>
<dbReference type="InterPro" id="IPR019734">
    <property type="entry name" value="TPR_rpt"/>
</dbReference>
<dbReference type="Pfam" id="PF13432">
    <property type="entry name" value="TPR_16"/>
    <property type="match status" value="1"/>
</dbReference>
<keyword evidence="1" id="KW-0802">TPR repeat</keyword>
<dbReference type="Gene3D" id="1.25.40.10">
    <property type="entry name" value="Tetratricopeptide repeat domain"/>
    <property type="match status" value="3"/>
</dbReference>
<feature type="repeat" description="TPR" evidence="1">
    <location>
        <begin position="102"/>
        <end position="135"/>
    </location>
</feature>
<accession>A0AAQ1GGE9</accession>
<reference evidence="2 3" key="1">
    <citation type="submission" date="2016-10" db="EMBL/GenBank/DDBJ databases">
        <authorList>
            <person name="Varghese N."/>
            <person name="Submissions S."/>
        </authorList>
    </citation>
    <scope>NUCLEOTIDE SEQUENCE [LARGE SCALE GENOMIC DNA]</scope>
    <source>
        <strain evidence="2 3">LMG 22274</strain>
    </source>
</reference>
<dbReference type="AlphaFoldDB" id="A0AAQ1GGE9"/>
<dbReference type="PANTHER" id="PTHR44809:SF1">
    <property type="entry name" value="PROTEIN O-MANNOSYL-TRANSFERASE TMTC1"/>
    <property type="match status" value="1"/>
</dbReference>
<dbReference type="PROSITE" id="PS50293">
    <property type="entry name" value="TPR_REGION"/>
    <property type="match status" value="3"/>
</dbReference>
<evidence type="ECO:0000256" key="1">
    <source>
        <dbReference type="PROSITE-ProRule" id="PRU00339"/>
    </source>
</evidence>
<dbReference type="SUPFAM" id="SSF48452">
    <property type="entry name" value="TPR-like"/>
    <property type="match status" value="1"/>
</dbReference>
<protein>
    <submittedName>
        <fullName evidence="2">Tfp pilus assembly protein PilF</fullName>
    </submittedName>
</protein>
<sequence>MRQNRNETFQLRGWLLRVWENDGFVFITSRLWFMEQVFVRAYAAHRDGRLADAERGYRATLAADPVHVDALHLLGVLRHQQGQHAEAADLVRRAVELRPDDAALQLNLGNALKALGELEGAIERFRNALTLAPAFALAHYNLGNAYASIGRHEDAMYAFGHAVRLQPGDASSHNNLGNALHALGRHAEAADAFRRALKIRPGHAGAHNNLGMALNALGDSAGAVEHFQKALRREPRFVAAHFNLANTLDATGYHTQAVAGFEAALALQPQFPPALFGLGNALASQGRYAEAIGPYERAIGFDPKFALAWLALGTAHHALGRHAAALRAFDEALRVRPELAAAHLNRALTWLTLGDFRRGLPEYEWRLDPAFRDEAAARGTPVALAADASTETSADASGLPNGPLPRWCGEPLAGRTLLIQAEQGFGDTLQFVRFAPQIAARAQQSGARVVLEVQAPLIPLIAPAAEAARVGLIPQGAPRASIDADLHIPLLSLPLALGATPDTLPASASYLSAPAAYRRKWRGSLGGQARRKIGLAWSGRIQKQENRALPLAALDPLFALDGIDWIVLQPNLTAAEQAALDAHPRARTIHRLGDKLADFADTAAVIERLDAVVSIDTSIAHLAGALGAKLWLMLPFAADWRWFTGTDTSPWYPRARLVRQPRPGDWDAVVAHVARALRED</sequence>
<dbReference type="Pfam" id="PF13414">
    <property type="entry name" value="TPR_11"/>
    <property type="match status" value="2"/>
</dbReference>
<dbReference type="Gene3D" id="3.40.50.2000">
    <property type="entry name" value="Glycogen Phosphorylase B"/>
    <property type="match status" value="1"/>
</dbReference>
<feature type="repeat" description="TPR" evidence="1">
    <location>
        <begin position="306"/>
        <end position="339"/>
    </location>
</feature>
<dbReference type="PANTHER" id="PTHR44809">
    <property type="match status" value="1"/>
</dbReference>
<dbReference type="InterPro" id="IPR011990">
    <property type="entry name" value="TPR-like_helical_dom_sf"/>
</dbReference>
<feature type="repeat" description="TPR" evidence="1">
    <location>
        <begin position="136"/>
        <end position="169"/>
    </location>
</feature>
<comment type="caution">
    <text evidence="2">The sequence shown here is derived from an EMBL/GenBank/DDBJ whole genome shotgun (WGS) entry which is preliminary data.</text>
</comment>
<dbReference type="PROSITE" id="PS50005">
    <property type="entry name" value="TPR"/>
    <property type="match status" value="8"/>
</dbReference>
<feature type="repeat" description="TPR" evidence="1">
    <location>
        <begin position="204"/>
        <end position="237"/>
    </location>
</feature>
<name>A0AAQ1GGE9_9BURK</name>
<dbReference type="Pfam" id="PF13424">
    <property type="entry name" value="TPR_12"/>
    <property type="match status" value="1"/>
</dbReference>
<dbReference type="SMART" id="SM00028">
    <property type="entry name" value="TPR"/>
    <property type="match status" value="9"/>
</dbReference>
<feature type="repeat" description="TPR" evidence="1">
    <location>
        <begin position="238"/>
        <end position="271"/>
    </location>
</feature>
<feature type="repeat" description="TPR" evidence="1">
    <location>
        <begin position="68"/>
        <end position="101"/>
    </location>
</feature>
<gene>
    <name evidence="2" type="ORF">SAMN05216550_108184</name>
</gene>
<evidence type="ECO:0000313" key="3">
    <source>
        <dbReference type="Proteomes" id="UP000183529"/>
    </source>
</evidence>
<evidence type="ECO:0000313" key="2">
    <source>
        <dbReference type="EMBL" id="SEJ77258.1"/>
    </source>
</evidence>
<dbReference type="Pfam" id="PF13181">
    <property type="entry name" value="TPR_8"/>
    <property type="match status" value="1"/>
</dbReference>
<dbReference type="InterPro" id="IPR052943">
    <property type="entry name" value="TMTC_O-mannosyl-trnsfr"/>
</dbReference>
<feature type="repeat" description="TPR" evidence="1">
    <location>
        <begin position="272"/>
        <end position="305"/>
    </location>
</feature>
<dbReference type="EMBL" id="FNZM01000008">
    <property type="protein sequence ID" value="SEJ77258.1"/>
    <property type="molecule type" value="Genomic_DNA"/>
</dbReference>
<organism evidence="2 3">
    <name type="scientific">Paraburkholderia tropica</name>
    <dbReference type="NCBI Taxonomy" id="92647"/>
    <lineage>
        <taxon>Bacteria</taxon>
        <taxon>Pseudomonadati</taxon>
        <taxon>Pseudomonadota</taxon>
        <taxon>Betaproteobacteria</taxon>
        <taxon>Burkholderiales</taxon>
        <taxon>Burkholderiaceae</taxon>
        <taxon>Paraburkholderia</taxon>
    </lineage>
</organism>
<feature type="repeat" description="TPR" evidence="1">
    <location>
        <begin position="170"/>
        <end position="203"/>
    </location>
</feature>